<organism evidence="2 3">
    <name type="scientific">Rhizophagus irregularis</name>
    <dbReference type="NCBI Taxonomy" id="588596"/>
    <lineage>
        <taxon>Eukaryota</taxon>
        <taxon>Fungi</taxon>
        <taxon>Fungi incertae sedis</taxon>
        <taxon>Mucoromycota</taxon>
        <taxon>Glomeromycotina</taxon>
        <taxon>Glomeromycetes</taxon>
        <taxon>Glomerales</taxon>
        <taxon>Glomeraceae</taxon>
        <taxon>Rhizophagus</taxon>
    </lineage>
</organism>
<name>A0A2I1GDZ5_9GLOM</name>
<evidence type="ECO:0000313" key="2">
    <source>
        <dbReference type="EMBL" id="PKY44826.1"/>
    </source>
</evidence>
<dbReference type="EMBL" id="LLXI01000348">
    <property type="protein sequence ID" value="PKY44826.1"/>
    <property type="molecule type" value="Genomic_DNA"/>
</dbReference>
<accession>A0A2I1GDZ5</accession>
<evidence type="ECO:0000313" key="3">
    <source>
        <dbReference type="Proteomes" id="UP000234323"/>
    </source>
</evidence>
<feature type="region of interest" description="Disordered" evidence="1">
    <location>
        <begin position="135"/>
        <end position="168"/>
    </location>
</feature>
<dbReference type="VEuPathDB" id="FungiDB:RhiirFUN_025716"/>
<comment type="caution">
    <text evidence="2">The sequence shown here is derived from an EMBL/GenBank/DDBJ whole genome shotgun (WGS) entry which is preliminary data.</text>
</comment>
<dbReference type="AlphaFoldDB" id="A0A2I1GDZ5"/>
<proteinExistence type="predicted"/>
<sequence>MGCIDLKYLSEGKFVMKMKDREKFKITELIKDNGSKGVWIVPPRKKDFTVINFMLYQKDLFAESSVNKDQSLQVMLPNKEVVVDAENKFRQGLSELEVINELRESDKDEKEEEIVEGTGTIGEWVKKTNAKLNNKKPTQEELHGYNQVNASYSATKKKEDKNVRNKID</sequence>
<protein>
    <submittedName>
        <fullName evidence="2">Uncharacterized protein</fullName>
    </submittedName>
</protein>
<feature type="compositionally biased region" description="Basic and acidic residues" evidence="1">
    <location>
        <begin position="156"/>
        <end position="168"/>
    </location>
</feature>
<gene>
    <name evidence="2" type="ORF">RhiirA4_459235</name>
</gene>
<dbReference type="OrthoDB" id="10270510at2759"/>
<keyword evidence="3" id="KW-1185">Reference proteome</keyword>
<reference evidence="2 3" key="1">
    <citation type="submission" date="2015-10" db="EMBL/GenBank/DDBJ databases">
        <title>Genome analyses suggest a sexual origin of heterokaryosis in a supposedly ancient asexual fungus.</title>
        <authorList>
            <person name="Ropars J."/>
            <person name="Sedzielewska K."/>
            <person name="Noel J."/>
            <person name="Charron P."/>
            <person name="Farinelli L."/>
            <person name="Marton T."/>
            <person name="Kruger M."/>
            <person name="Pelin A."/>
            <person name="Brachmann A."/>
            <person name="Corradi N."/>
        </authorList>
    </citation>
    <scope>NUCLEOTIDE SEQUENCE [LARGE SCALE GENOMIC DNA]</scope>
    <source>
        <strain evidence="2 3">A4</strain>
    </source>
</reference>
<dbReference type="Proteomes" id="UP000234323">
    <property type="component" value="Unassembled WGS sequence"/>
</dbReference>
<evidence type="ECO:0000256" key="1">
    <source>
        <dbReference type="SAM" id="MobiDB-lite"/>
    </source>
</evidence>